<dbReference type="InterPro" id="IPR003673">
    <property type="entry name" value="CoA-Trfase_fam_III"/>
</dbReference>
<feature type="region of interest" description="Disordered" evidence="2">
    <location>
        <begin position="1"/>
        <end position="53"/>
    </location>
</feature>
<dbReference type="Proteomes" id="UP001500483">
    <property type="component" value="Unassembled WGS sequence"/>
</dbReference>
<feature type="compositionally biased region" description="Basic and acidic residues" evidence="2">
    <location>
        <begin position="25"/>
        <end position="37"/>
    </location>
</feature>
<keyword evidence="4" id="KW-1185">Reference proteome</keyword>
<dbReference type="InterPro" id="IPR044855">
    <property type="entry name" value="CoA-Trfase_III_dom3_sf"/>
</dbReference>
<dbReference type="Gene3D" id="3.40.50.10540">
    <property type="entry name" value="Crotonobetainyl-coa:carnitine coa-transferase, domain 1"/>
    <property type="match status" value="1"/>
</dbReference>
<feature type="region of interest" description="Disordered" evidence="2">
    <location>
        <begin position="418"/>
        <end position="456"/>
    </location>
</feature>
<name>A0ABP6RV52_9PSEU</name>
<evidence type="ECO:0000313" key="3">
    <source>
        <dbReference type="EMBL" id="GAA3361205.1"/>
    </source>
</evidence>
<organism evidence="3 4">
    <name type="scientific">Saccharopolyspora gregorii</name>
    <dbReference type="NCBI Taxonomy" id="33914"/>
    <lineage>
        <taxon>Bacteria</taxon>
        <taxon>Bacillati</taxon>
        <taxon>Actinomycetota</taxon>
        <taxon>Actinomycetes</taxon>
        <taxon>Pseudonocardiales</taxon>
        <taxon>Pseudonocardiaceae</taxon>
        <taxon>Saccharopolyspora</taxon>
    </lineage>
</organism>
<protein>
    <submittedName>
        <fullName evidence="3">CaiB/BaiF CoA-transferase family protein</fullName>
    </submittedName>
</protein>
<evidence type="ECO:0000256" key="2">
    <source>
        <dbReference type="SAM" id="MobiDB-lite"/>
    </source>
</evidence>
<evidence type="ECO:0000256" key="1">
    <source>
        <dbReference type="ARBA" id="ARBA00022679"/>
    </source>
</evidence>
<dbReference type="SUPFAM" id="SSF89796">
    <property type="entry name" value="CoA-transferase family III (CaiB/BaiF)"/>
    <property type="match status" value="1"/>
</dbReference>
<dbReference type="Pfam" id="PF02515">
    <property type="entry name" value="CoA_transf_3"/>
    <property type="match status" value="1"/>
</dbReference>
<sequence length="456" mass="48497">MDPIREERKAARRASQVPDSGVPRGPRDGPGRGRRAEISGSLRGFPRSERAWNRKGGSVMGRALPLDGIVVADFSRVLAGPYATMSLADLGATVIKVERPGTGDDTRGWGPPWTDRGSAYFESVNRSKRSVVLDFDDEQDRDAARELVRRADVLVENFRPGVLARCGLDPDGARELNPALIYASVSGFGSGPGADLPGYDFVVQAVGGLMSITGAPDGPPTKVGVAVVDVLTGKDLALGILAALRQRDATGLGQHVEVNLLSSLLAALVNQMSGLLTTGIAPERMGNRHPSIAPYETLRCEDGLLAVAVGNDAQFRRFTEALGLIGMADDPRFAANAERVANRAELVRRLENVLGARRAGDWQDRLHRAGIACGQVNDLSHAVHYAESLGLRPVVDPGDGGVAQARMPIEFSDLDVADPLAPPQLGEHTDEVRGWLAADPSPLPPLSDEPARGGHR</sequence>
<keyword evidence="1" id="KW-0808">Transferase</keyword>
<gene>
    <name evidence="3" type="ORF">GCM10020366_44250</name>
</gene>
<dbReference type="Gene3D" id="3.30.1540.10">
    <property type="entry name" value="formyl-coa transferase, domain 3"/>
    <property type="match status" value="1"/>
</dbReference>
<dbReference type="PANTHER" id="PTHR48207">
    <property type="entry name" value="SUCCINATE--HYDROXYMETHYLGLUTARATE COA-TRANSFERASE"/>
    <property type="match status" value="1"/>
</dbReference>
<proteinExistence type="predicted"/>
<dbReference type="InterPro" id="IPR050483">
    <property type="entry name" value="CoA-transferase_III_domain"/>
</dbReference>
<reference evidence="4" key="1">
    <citation type="journal article" date="2019" name="Int. J. Syst. Evol. Microbiol.">
        <title>The Global Catalogue of Microorganisms (GCM) 10K type strain sequencing project: providing services to taxonomists for standard genome sequencing and annotation.</title>
        <authorList>
            <consortium name="The Broad Institute Genomics Platform"/>
            <consortium name="The Broad Institute Genome Sequencing Center for Infectious Disease"/>
            <person name="Wu L."/>
            <person name="Ma J."/>
        </authorList>
    </citation>
    <scope>NUCLEOTIDE SEQUENCE [LARGE SCALE GENOMIC DNA]</scope>
    <source>
        <strain evidence="4">JCM 9687</strain>
    </source>
</reference>
<accession>A0ABP6RV52</accession>
<dbReference type="PANTHER" id="PTHR48207:SF3">
    <property type="entry name" value="SUCCINATE--HYDROXYMETHYLGLUTARATE COA-TRANSFERASE"/>
    <property type="match status" value="1"/>
</dbReference>
<dbReference type="InterPro" id="IPR023606">
    <property type="entry name" value="CoA-Trfase_III_dom_1_sf"/>
</dbReference>
<comment type="caution">
    <text evidence="3">The sequence shown here is derived from an EMBL/GenBank/DDBJ whole genome shotgun (WGS) entry which is preliminary data.</text>
</comment>
<evidence type="ECO:0000313" key="4">
    <source>
        <dbReference type="Proteomes" id="UP001500483"/>
    </source>
</evidence>
<dbReference type="EMBL" id="BAAAYK010000038">
    <property type="protein sequence ID" value="GAA3361205.1"/>
    <property type="molecule type" value="Genomic_DNA"/>
</dbReference>